<accession>A0A5S5DKR8</accession>
<dbReference type="RefSeq" id="WP_148908406.1">
    <property type="nucleotide sequence ID" value="NZ_VNHX01000008.1"/>
</dbReference>
<organism evidence="1 2">
    <name type="scientific">Sphingobacterium allocomposti</name>
    <dbReference type="NCBI Taxonomy" id="415956"/>
    <lineage>
        <taxon>Bacteria</taxon>
        <taxon>Pseudomonadati</taxon>
        <taxon>Bacteroidota</taxon>
        <taxon>Sphingobacteriia</taxon>
        <taxon>Sphingobacteriales</taxon>
        <taxon>Sphingobacteriaceae</taxon>
        <taxon>Sphingobacterium</taxon>
    </lineage>
</organism>
<sequence length="161" mass="18079">MKLAACITICLLGFLGINIEDVRRQFEEAKNSRETTETLYTSLQGYTKNDPVLLAYKGASLILRARLLPKQEDKRKAVVEGVALLDGAVRSAPKEVEIRLIRLAIQENAPKVIRYKKNMGEDKQMILSNFAAQPTAVKNLVRRYAQQSTLFTAEEQGKLGR</sequence>
<protein>
    <submittedName>
        <fullName evidence="1">Uncharacterized protein</fullName>
    </submittedName>
</protein>
<name>A0A5S5DKR8_9SPHI</name>
<evidence type="ECO:0000313" key="2">
    <source>
        <dbReference type="Proteomes" id="UP000325105"/>
    </source>
</evidence>
<dbReference type="Proteomes" id="UP000325105">
    <property type="component" value="Unassembled WGS sequence"/>
</dbReference>
<dbReference type="AlphaFoldDB" id="A0A5S5DKR8"/>
<keyword evidence="2" id="KW-1185">Reference proteome</keyword>
<comment type="caution">
    <text evidence="1">The sequence shown here is derived from an EMBL/GenBank/DDBJ whole genome shotgun (WGS) entry which is preliminary data.</text>
</comment>
<reference evidence="1 2" key="1">
    <citation type="submission" date="2019-07" db="EMBL/GenBank/DDBJ databases">
        <title>Genomic Encyclopedia of Archaeal and Bacterial Type Strains, Phase II (KMG-II): from individual species to whole genera.</title>
        <authorList>
            <person name="Goeker M."/>
        </authorList>
    </citation>
    <scope>NUCLEOTIDE SEQUENCE [LARGE SCALE GENOMIC DNA]</scope>
    <source>
        <strain evidence="1 2">DSM 18850</strain>
    </source>
</reference>
<dbReference type="OrthoDB" id="663842at2"/>
<proteinExistence type="predicted"/>
<evidence type="ECO:0000313" key="1">
    <source>
        <dbReference type="EMBL" id="TYP95948.1"/>
    </source>
</evidence>
<gene>
    <name evidence="1" type="ORF">BC792_10839</name>
</gene>
<dbReference type="EMBL" id="VNHX01000008">
    <property type="protein sequence ID" value="TYP95948.1"/>
    <property type="molecule type" value="Genomic_DNA"/>
</dbReference>